<keyword evidence="2" id="KW-1185">Reference proteome</keyword>
<sequence length="316" mass="35662">MNTAKKWLIFWGVLAALFVGTFAIVLSGNFPQFTIPFSVFASDDKGEKKEELPKLPTLALKDVNDQTLLATQTQKITDLNQAFSDSQNFSSSQGMADILEKIYGPSQDKKNLFDFYRKIYPMVSSDESGFVSISLIGFGQRLIEEKPQMTQRQLWSFTDTSGTRHDYTVSLTFNEKELTSLTAEDGSDAKSVITQADTYLDKSADFETAWSELVRRGTDTQLYRQMKKAGLDSNQTEFKALEKSINVTEPAGFFDLFKATQGDLAHAYLSGFYHTNTPTDGQSDYYFRVRTSAKAVTNFTVVYDRLQQKIISIHKQ</sequence>
<dbReference type="OrthoDB" id="2191031at2"/>
<comment type="caution">
    <text evidence="1">The sequence shown here is derived from an EMBL/GenBank/DDBJ whole genome shotgun (WGS) entry which is preliminary data.</text>
</comment>
<accession>A0A1L8SVC4</accession>
<dbReference type="EMBL" id="JXKM01000004">
    <property type="protein sequence ID" value="OJG36049.1"/>
    <property type="molecule type" value="Genomic_DNA"/>
</dbReference>
<dbReference type="Proteomes" id="UP000183700">
    <property type="component" value="Unassembled WGS sequence"/>
</dbReference>
<reference evidence="1 2" key="1">
    <citation type="submission" date="2014-12" db="EMBL/GenBank/DDBJ databases">
        <title>Draft genome sequences of 29 type strains of Enterococci.</title>
        <authorList>
            <person name="Zhong Z."/>
            <person name="Sun Z."/>
            <person name="Liu W."/>
            <person name="Zhang W."/>
            <person name="Zhang H."/>
        </authorList>
    </citation>
    <scope>NUCLEOTIDE SEQUENCE [LARGE SCALE GENOMIC DNA]</scope>
    <source>
        <strain evidence="1 2">DSM 22802</strain>
    </source>
</reference>
<proteinExistence type="predicted"/>
<dbReference type="AlphaFoldDB" id="A0A1L8SVC4"/>
<name>A0A1L8SVC4_9ENTE</name>
<evidence type="ECO:0000313" key="2">
    <source>
        <dbReference type="Proteomes" id="UP000183700"/>
    </source>
</evidence>
<evidence type="ECO:0000313" key="1">
    <source>
        <dbReference type="EMBL" id="OJG36049.1"/>
    </source>
</evidence>
<protein>
    <submittedName>
        <fullName evidence="1">Uncharacterized protein</fullName>
    </submittedName>
</protein>
<dbReference type="RefSeq" id="WP_071862004.1">
    <property type="nucleotide sequence ID" value="NZ_JBHLVS010000013.1"/>
</dbReference>
<organism evidence="1 2">
    <name type="scientific">Enterococcus devriesei</name>
    <dbReference type="NCBI Taxonomy" id="319970"/>
    <lineage>
        <taxon>Bacteria</taxon>
        <taxon>Bacillati</taxon>
        <taxon>Bacillota</taxon>
        <taxon>Bacilli</taxon>
        <taxon>Lactobacillales</taxon>
        <taxon>Enterococcaceae</taxon>
        <taxon>Enterococcus</taxon>
    </lineage>
</organism>
<gene>
    <name evidence="1" type="ORF">RV00_GL002193</name>
</gene>